<reference evidence="1 3" key="1">
    <citation type="submission" date="2017-11" db="EMBL/GenBank/DDBJ databases">
        <title>The genome of Rhizophagus clarus HR1 reveals common genetic basis of auxotrophy among arbuscular mycorrhizal fungi.</title>
        <authorList>
            <person name="Kobayashi Y."/>
        </authorList>
    </citation>
    <scope>NUCLEOTIDE SEQUENCE [LARGE SCALE GENOMIC DNA]</scope>
    <source>
        <strain evidence="1 3">HR1</strain>
    </source>
</reference>
<dbReference type="OrthoDB" id="10371513at2759"/>
<evidence type="ECO:0000313" key="3">
    <source>
        <dbReference type="Proteomes" id="UP000247702"/>
    </source>
</evidence>
<protein>
    <submittedName>
        <fullName evidence="1">Uncharacterized protein</fullName>
    </submittedName>
</protein>
<sequence>MCKYLHANIIVGANAILPARIVGNDHSPKLPKNLETLLQHYQFLNHVLHSIRLLRKYLHTFSSSHDHKWSVYLIRLNNIFSLYKSTLSAVLVLPLTLSSCQPDNFNKLLETLLHASKLLRGLHLLKEKEFQNSSIIAHIENRDYNYDTDISSFINSVLSCSRRKIMLDHVFINYPTAPRLLTDLKDISDAMINHFQNTVPIKSTLPSHISALPER</sequence>
<reference evidence="2" key="2">
    <citation type="submission" date="2019-10" db="EMBL/GenBank/DDBJ databases">
        <title>Conservation and host-specific expression of non-tandemly repeated heterogenous ribosome RNA gene in arbuscular mycorrhizal fungi.</title>
        <authorList>
            <person name="Maeda T."/>
            <person name="Kobayashi Y."/>
            <person name="Nakagawa T."/>
            <person name="Ezawa T."/>
            <person name="Yamaguchi K."/>
            <person name="Bino T."/>
            <person name="Nishimoto Y."/>
            <person name="Shigenobu S."/>
            <person name="Kawaguchi M."/>
        </authorList>
    </citation>
    <scope>NUCLEOTIDE SEQUENCE</scope>
    <source>
        <strain evidence="2">HR1</strain>
    </source>
</reference>
<accession>A0A2Z6SMR2</accession>
<dbReference type="Proteomes" id="UP000615446">
    <property type="component" value="Unassembled WGS sequence"/>
</dbReference>
<evidence type="ECO:0000313" key="1">
    <source>
        <dbReference type="EMBL" id="GBC08587.1"/>
    </source>
</evidence>
<organism evidence="1 3">
    <name type="scientific">Rhizophagus clarus</name>
    <dbReference type="NCBI Taxonomy" id="94130"/>
    <lineage>
        <taxon>Eukaryota</taxon>
        <taxon>Fungi</taxon>
        <taxon>Fungi incertae sedis</taxon>
        <taxon>Mucoromycota</taxon>
        <taxon>Glomeromycotina</taxon>
        <taxon>Glomeromycetes</taxon>
        <taxon>Glomerales</taxon>
        <taxon>Glomeraceae</taxon>
        <taxon>Rhizophagus</taxon>
    </lineage>
</organism>
<dbReference type="EMBL" id="BEXD01004231">
    <property type="protein sequence ID" value="GBC08587.1"/>
    <property type="molecule type" value="Genomic_DNA"/>
</dbReference>
<keyword evidence="3" id="KW-1185">Reference proteome</keyword>
<evidence type="ECO:0000313" key="2">
    <source>
        <dbReference type="EMBL" id="GET01219.1"/>
    </source>
</evidence>
<gene>
    <name evidence="2" type="ORF">RCL2_002763900</name>
    <name evidence="1" type="ORF">RclHR1_08240007</name>
</gene>
<dbReference type="EMBL" id="BLAL01000297">
    <property type="protein sequence ID" value="GET01219.1"/>
    <property type="molecule type" value="Genomic_DNA"/>
</dbReference>
<proteinExistence type="predicted"/>
<name>A0A2Z6SMR2_9GLOM</name>
<dbReference type="AlphaFoldDB" id="A0A2Z6SMR2"/>
<comment type="caution">
    <text evidence="1">The sequence shown here is derived from an EMBL/GenBank/DDBJ whole genome shotgun (WGS) entry which is preliminary data.</text>
</comment>
<dbReference type="Proteomes" id="UP000247702">
    <property type="component" value="Unassembled WGS sequence"/>
</dbReference>